<gene>
    <name evidence="1" type="ORF">B4114_3081</name>
</gene>
<reference evidence="1 2" key="1">
    <citation type="submission" date="2016-01" db="EMBL/GenBank/DDBJ databases">
        <title>Draft Genome Sequences of Seven Thermophilic Sporeformers Isolated from Foods.</title>
        <authorList>
            <person name="Berendsen E.M."/>
            <person name="Wells-Bennik M.H."/>
            <person name="Krawcyk A.O."/>
            <person name="De Jong A."/>
            <person name="Holsappel S."/>
            <person name="Eijlander R.T."/>
            <person name="Kuipers O.P."/>
        </authorList>
    </citation>
    <scope>NUCLEOTIDE SEQUENCE [LARGE SCALE GENOMIC DNA]</scope>
    <source>
        <strain evidence="1 2">B4114</strain>
    </source>
</reference>
<sequence length="62" mass="7370">MSPFLFSCQFMSVNLLIYSFYIHDINIYLKMELPPFRNVDHRFERRLSLQTRKGRSPAISGS</sequence>
<proteinExistence type="predicted"/>
<dbReference type="AlphaFoldDB" id="A0A150NBJ4"/>
<evidence type="ECO:0000313" key="2">
    <source>
        <dbReference type="Proteomes" id="UP000075517"/>
    </source>
</evidence>
<dbReference type="PATRIC" id="fig|1422.17.peg.3104"/>
<comment type="caution">
    <text evidence="1">The sequence shown here is derived from an EMBL/GenBank/DDBJ whole genome shotgun (WGS) entry which is preliminary data.</text>
</comment>
<protein>
    <submittedName>
        <fullName evidence="1">Uncharacterized protein</fullName>
    </submittedName>
</protein>
<dbReference type="EMBL" id="LQYY01000062">
    <property type="protein sequence ID" value="KYD34071.1"/>
    <property type="molecule type" value="Genomic_DNA"/>
</dbReference>
<name>A0A150NBJ4_GEOSE</name>
<dbReference type="Proteomes" id="UP000075517">
    <property type="component" value="Unassembled WGS sequence"/>
</dbReference>
<organism evidence="1 2">
    <name type="scientific">Geobacillus stearothermophilus</name>
    <name type="common">Bacillus stearothermophilus</name>
    <dbReference type="NCBI Taxonomy" id="1422"/>
    <lineage>
        <taxon>Bacteria</taxon>
        <taxon>Bacillati</taxon>
        <taxon>Bacillota</taxon>
        <taxon>Bacilli</taxon>
        <taxon>Bacillales</taxon>
        <taxon>Anoxybacillaceae</taxon>
        <taxon>Geobacillus</taxon>
    </lineage>
</organism>
<evidence type="ECO:0000313" key="1">
    <source>
        <dbReference type="EMBL" id="KYD34071.1"/>
    </source>
</evidence>
<accession>A0A150NBJ4</accession>